<dbReference type="AlphaFoldDB" id="A0A844ZVP6"/>
<evidence type="ECO:0000313" key="2">
    <source>
        <dbReference type="Proteomes" id="UP000442714"/>
    </source>
</evidence>
<protein>
    <submittedName>
        <fullName evidence="1">Uncharacterized protein</fullName>
    </submittedName>
</protein>
<sequence length="392" mass="42427">MANTPTKPVRAAASVAIGLIIALAVFFPTASAALFRKNPDLAVQLWPANGMALEQMASNRLLTGVTDPADLPGKSAEALPIAKSAAEKFALSPKAHAVFAFGEADLEQRDRILAAALKLNRRDLLLQGLALDRFVEQGQYPQALSALDRMLRVHPGQQGALFPVLDQAFARSSTLPEFARILDGTSDWHENYLAGVLLKKQLLPNLARFQLEYREAQPDFDGELVSRLSDAGHHGDAMLLYRRLSADQPGARSSGELGWSDRYPPFDWAFSNERDFRAQTALSGDAMDIFVRSGSGGVIAERVLDVAGSGVRITIAHDLPVDTDGENARLQLRCAGADEPVFDAAFSAGVSRFEVPVAKGTCSTYVLGLNIRAWRGQPTIRGEIRSIVVEPL</sequence>
<organism evidence="1 2">
    <name type="scientific">Pontixanthobacter aquaemixtae</name>
    <dbReference type="NCBI Taxonomy" id="1958940"/>
    <lineage>
        <taxon>Bacteria</taxon>
        <taxon>Pseudomonadati</taxon>
        <taxon>Pseudomonadota</taxon>
        <taxon>Alphaproteobacteria</taxon>
        <taxon>Sphingomonadales</taxon>
        <taxon>Erythrobacteraceae</taxon>
        <taxon>Pontixanthobacter</taxon>
    </lineage>
</organism>
<dbReference type="InterPro" id="IPR011990">
    <property type="entry name" value="TPR-like_helical_dom_sf"/>
</dbReference>
<name>A0A844ZVP6_9SPHN</name>
<evidence type="ECO:0000313" key="1">
    <source>
        <dbReference type="EMBL" id="MXO91342.1"/>
    </source>
</evidence>
<proteinExistence type="predicted"/>
<comment type="caution">
    <text evidence="1">The sequence shown here is derived from an EMBL/GenBank/DDBJ whole genome shotgun (WGS) entry which is preliminary data.</text>
</comment>
<dbReference type="EMBL" id="WTYX01000002">
    <property type="protein sequence ID" value="MXO91342.1"/>
    <property type="molecule type" value="Genomic_DNA"/>
</dbReference>
<dbReference type="RefSeq" id="WP_160605029.1">
    <property type="nucleotide sequence ID" value="NZ_WTYX01000002.1"/>
</dbReference>
<accession>A0A844ZVP6</accession>
<reference evidence="1 2" key="1">
    <citation type="submission" date="2019-12" db="EMBL/GenBank/DDBJ databases">
        <title>Genomic-based taxomic classification of the family Erythrobacteraceae.</title>
        <authorList>
            <person name="Xu L."/>
        </authorList>
    </citation>
    <scope>NUCLEOTIDE SEQUENCE [LARGE SCALE GENOMIC DNA]</scope>
    <source>
        <strain evidence="1 2">KCTC 52763</strain>
    </source>
</reference>
<dbReference type="SUPFAM" id="SSF48452">
    <property type="entry name" value="TPR-like"/>
    <property type="match status" value="1"/>
</dbReference>
<dbReference type="OrthoDB" id="7389478at2"/>
<keyword evidence="2" id="KW-1185">Reference proteome</keyword>
<dbReference type="Proteomes" id="UP000442714">
    <property type="component" value="Unassembled WGS sequence"/>
</dbReference>
<gene>
    <name evidence="1" type="ORF">GRI41_10950</name>
</gene>